<sequence length="87" mass="9468">MIDNPTCRKLISAPAIVGDHIVKRMDGGMKEVFSRVAEGHPNSPLADRFGDNRTTAKKKVESVGRKHGLVKDGSHIVPNLGNTYKTT</sequence>
<proteinExistence type="predicted"/>
<accession>A0A382L4W4</accession>
<name>A0A382L4W4_9ZZZZ</name>
<gene>
    <name evidence="1" type="ORF">METZ01_LOCUS284564</name>
</gene>
<evidence type="ECO:0000313" key="1">
    <source>
        <dbReference type="EMBL" id="SVC31710.1"/>
    </source>
</evidence>
<protein>
    <submittedName>
        <fullName evidence="1">Uncharacterized protein</fullName>
    </submittedName>
</protein>
<dbReference type="AlphaFoldDB" id="A0A382L4W4"/>
<dbReference type="EMBL" id="UINC01084760">
    <property type="protein sequence ID" value="SVC31710.1"/>
    <property type="molecule type" value="Genomic_DNA"/>
</dbReference>
<organism evidence="1">
    <name type="scientific">marine metagenome</name>
    <dbReference type="NCBI Taxonomy" id="408172"/>
    <lineage>
        <taxon>unclassified sequences</taxon>
        <taxon>metagenomes</taxon>
        <taxon>ecological metagenomes</taxon>
    </lineage>
</organism>
<reference evidence="1" key="1">
    <citation type="submission" date="2018-05" db="EMBL/GenBank/DDBJ databases">
        <authorList>
            <person name="Lanie J.A."/>
            <person name="Ng W.-L."/>
            <person name="Kazmierczak K.M."/>
            <person name="Andrzejewski T.M."/>
            <person name="Davidsen T.M."/>
            <person name="Wayne K.J."/>
            <person name="Tettelin H."/>
            <person name="Glass J.I."/>
            <person name="Rusch D."/>
            <person name="Podicherti R."/>
            <person name="Tsui H.-C.T."/>
            <person name="Winkler M.E."/>
        </authorList>
    </citation>
    <scope>NUCLEOTIDE SEQUENCE</scope>
</reference>